<dbReference type="Pfam" id="PF04404">
    <property type="entry name" value="ERF"/>
    <property type="match status" value="1"/>
</dbReference>
<dbReference type="RefSeq" id="WP_118447166.1">
    <property type="nucleotide sequence ID" value="NZ_QRQQ01000001.1"/>
</dbReference>
<accession>A0A415UM43</accession>
<evidence type="ECO:0000313" key="3">
    <source>
        <dbReference type="Proteomes" id="UP000285652"/>
    </source>
</evidence>
<dbReference type="EMBL" id="QRQQ01000001">
    <property type="protein sequence ID" value="RHN19169.1"/>
    <property type="molecule type" value="Genomic_DNA"/>
</dbReference>
<proteinExistence type="predicted"/>
<dbReference type="Proteomes" id="UP000285652">
    <property type="component" value="Unassembled WGS sequence"/>
</dbReference>
<comment type="caution">
    <text evidence="2">The sequence shown here is derived from an EMBL/GenBank/DDBJ whole genome shotgun (WGS) entry which is preliminary data.</text>
</comment>
<reference evidence="2 3" key="1">
    <citation type="submission" date="2018-08" db="EMBL/GenBank/DDBJ databases">
        <title>A genome reference for cultivated species of the human gut microbiota.</title>
        <authorList>
            <person name="Zou Y."/>
            <person name="Xue W."/>
            <person name="Luo G."/>
        </authorList>
    </citation>
    <scope>NUCLEOTIDE SEQUENCE [LARGE SCALE GENOMIC DNA]</scope>
    <source>
        <strain evidence="2 3">AF31-13BH</strain>
    </source>
</reference>
<sequence>MSENVHIQDKLADIQRKMNVPKSQYNKFGNYNYRNAEDILSEFKKYSSEYGLCLTINDEVLEIGGRIYVRATATLKSGAESISISGYAREAEKQKGMDEAQITGAASSYARKYALNGMFLLDDVKDPDTNEFADQQGRKNGDGQKNTSGNTKINQSHINSLRSMFQNKGIDESKVLIAYKIEKIEDLTISQYKGIFNNQKEMKERYGV</sequence>
<evidence type="ECO:0000256" key="1">
    <source>
        <dbReference type="SAM" id="MobiDB-lite"/>
    </source>
</evidence>
<gene>
    <name evidence="2" type="ORF">DWZ24_01030</name>
</gene>
<dbReference type="AlphaFoldDB" id="A0A415UM43"/>
<dbReference type="InterPro" id="IPR007499">
    <property type="entry name" value="ERF_bacteria_virus"/>
</dbReference>
<evidence type="ECO:0008006" key="4">
    <source>
        <dbReference type="Google" id="ProtNLM"/>
    </source>
</evidence>
<organism evidence="2 3">
    <name type="scientific">Dorea formicigenerans</name>
    <dbReference type="NCBI Taxonomy" id="39486"/>
    <lineage>
        <taxon>Bacteria</taxon>
        <taxon>Bacillati</taxon>
        <taxon>Bacillota</taxon>
        <taxon>Clostridia</taxon>
        <taxon>Lachnospirales</taxon>
        <taxon>Lachnospiraceae</taxon>
        <taxon>Dorea</taxon>
    </lineage>
</organism>
<evidence type="ECO:0000313" key="2">
    <source>
        <dbReference type="EMBL" id="RHN19169.1"/>
    </source>
</evidence>
<name>A0A415UM43_9FIRM</name>
<protein>
    <recommendedName>
        <fullName evidence="4">Recombinase</fullName>
    </recommendedName>
</protein>
<feature type="compositionally biased region" description="Polar residues" evidence="1">
    <location>
        <begin position="143"/>
        <end position="153"/>
    </location>
</feature>
<feature type="region of interest" description="Disordered" evidence="1">
    <location>
        <begin position="130"/>
        <end position="153"/>
    </location>
</feature>